<evidence type="ECO:0000256" key="1">
    <source>
        <dbReference type="SAM" id="Coils"/>
    </source>
</evidence>
<evidence type="ECO:0000313" key="2">
    <source>
        <dbReference type="EMBL" id="QHS88868.1"/>
    </source>
</evidence>
<feature type="coiled-coil region" evidence="1">
    <location>
        <begin position="99"/>
        <end position="126"/>
    </location>
</feature>
<keyword evidence="1" id="KW-0175">Coiled coil</keyword>
<dbReference type="AlphaFoldDB" id="A0A6C0BBJ4"/>
<dbReference type="EMBL" id="MN739103">
    <property type="protein sequence ID" value="QHS88868.1"/>
    <property type="molecule type" value="Genomic_DNA"/>
</dbReference>
<organism evidence="2">
    <name type="scientific">viral metagenome</name>
    <dbReference type="NCBI Taxonomy" id="1070528"/>
    <lineage>
        <taxon>unclassified sequences</taxon>
        <taxon>metagenomes</taxon>
        <taxon>organismal metagenomes</taxon>
    </lineage>
</organism>
<reference evidence="2" key="1">
    <citation type="journal article" date="2020" name="Nature">
        <title>Giant virus diversity and host interactions through global metagenomics.</title>
        <authorList>
            <person name="Schulz F."/>
            <person name="Roux S."/>
            <person name="Paez-Espino D."/>
            <person name="Jungbluth S."/>
            <person name="Walsh D.A."/>
            <person name="Denef V.J."/>
            <person name="McMahon K.D."/>
            <person name="Konstantinidis K.T."/>
            <person name="Eloe-Fadrosh E.A."/>
            <person name="Kyrpides N.C."/>
            <person name="Woyke T."/>
        </authorList>
    </citation>
    <scope>NUCLEOTIDE SEQUENCE</scope>
    <source>
        <strain evidence="2">GVMAG-M-3300010158-59</strain>
    </source>
</reference>
<protein>
    <submittedName>
        <fullName evidence="2">Uncharacterized protein</fullName>
    </submittedName>
</protein>
<sequence>MSFLEKQNIDLLWDILLDAESVFIMKNNGQYKEPIRKNFTTIIKNFYEQEKRSQQSLMELNKKIVSILIHSWIPMLKREEEEQQKKEKKSKDPILFTVEEIQQDRKAQFEKELSEKESDFRNAMTQSTPPVIDFHEKKDEPIGEMEKLIAETIAQRNFEINQIQNVNKEEAEKWLQPTKTKEEVKENTKIKKLIKIGEPLQSESQNIEFAKKQLSWAPQLENENSAMQSEVDSIFKKLKPSIKNGDNTEINSKLDSLLDKMDILIELLSKKES</sequence>
<proteinExistence type="predicted"/>
<accession>A0A6C0BBJ4</accession>
<name>A0A6C0BBJ4_9ZZZZ</name>